<evidence type="ECO:0000313" key="4">
    <source>
        <dbReference type="Proteomes" id="UP001597049"/>
    </source>
</evidence>
<protein>
    <submittedName>
        <fullName evidence="3">PH domain-containing protein</fullName>
    </submittedName>
</protein>
<evidence type="ECO:0000259" key="2">
    <source>
        <dbReference type="Pfam" id="PF06713"/>
    </source>
</evidence>
<proteinExistence type="predicted"/>
<keyword evidence="4" id="KW-1185">Reference proteome</keyword>
<dbReference type="Pfam" id="PF06713">
    <property type="entry name" value="bPH_4"/>
    <property type="match status" value="1"/>
</dbReference>
<sequence length="151" mass="17399">MKFKNKTDMYYTTIAFGMVVILAVFIAIIIHQSKESDSGMSIYLPVINFIAISLLILQNYFKLSYDIKNSLLICHSNFVNEIIPISRIHSVTYENKYIFGLHPATAKSGLLLTYKTNEEIFVTPKDENLFIEKLLEFNSDIQVKENHKLLT</sequence>
<feature type="transmembrane region" description="Helical" evidence="1">
    <location>
        <begin position="9"/>
        <end position="30"/>
    </location>
</feature>
<evidence type="ECO:0000256" key="1">
    <source>
        <dbReference type="SAM" id="Phobius"/>
    </source>
</evidence>
<reference evidence="4" key="1">
    <citation type="journal article" date="2019" name="Int. J. Syst. Evol. Microbiol.">
        <title>The Global Catalogue of Microorganisms (GCM) 10K type strain sequencing project: providing services to taxonomists for standard genome sequencing and annotation.</title>
        <authorList>
            <consortium name="The Broad Institute Genomics Platform"/>
            <consortium name="The Broad Institute Genome Sequencing Center for Infectious Disease"/>
            <person name="Wu L."/>
            <person name="Ma J."/>
        </authorList>
    </citation>
    <scope>NUCLEOTIDE SEQUENCE [LARGE SCALE GENOMIC DNA]</scope>
    <source>
        <strain evidence="4">CCUG 56752</strain>
    </source>
</reference>
<dbReference type="InterPro" id="IPR009589">
    <property type="entry name" value="PH_YyaB-like"/>
</dbReference>
<dbReference type="RefSeq" id="WP_379656440.1">
    <property type="nucleotide sequence ID" value="NZ_JBHTIV010000002.1"/>
</dbReference>
<name>A0ABW3GKI0_9FLAO</name>
<keyword evidence="1" id="KW-1133">Transmembrane helix</keyword>
<feature type="domain" description="Uncharacterized protein YyaB-like PH" evidence="2">
    <location>
        <begin position="64"/>
        <end position="136"/>
    </location>
</feature>
<comment type="caution">
    <text evidence="3">The sequence shown here is derived from an EMBL/GenBank/DDBJ whole genome shotgun (WGS) entry which is preliminary data.</text>
</comment>
<dbReference type="EMBL" id="JBHTIV010000002">
    <property type="protein sequence ID" value="MFD0931101.1"/>
    <property type="molecule type" value="Genomic_DNA"/>
</dbReference>
<gene>
    <name evidence="3" type="ORF">ACFQ0R_00670</name>
</gene>
<dbReference type="Proteomes" id="UP001597049">
    <property type="component" value="Unassembled WGS sequence"/>
</dbReference>
<evidence type="ECO:0000313" key="3">
    <source>
        <dbReference type="EMBL" id="MFD0931101.1"/>
    </source>
</evidence>
<organism evidence="3 4">
    <name type="scientific">Psychroflexus salinarum</name>
    <dbReference type="NCBI Taxonomy" id="546024"/>
    <lineage>
        <taxon>Bacteria</taxon>
        <taxon>Pseudomonadati</taxon>
        <taxon>Bacteroidota</taxon>
        <taxon>Flavobacteriia</taxon>
        <taxon>Flavobacteriales</taxon>
        <taxon>Flavobacteriaceae</taxon>
        <taxon>Psychroflexus</taxon>
    </lineage>
</organism>
<keyword evidence="1" id="KW-0812">Transmembrane</keyword>
<feature type="transmembrane region" description="Helical" evidence="1">
    <location>
        <begin position="42"/>
        <end position="61"/>
    </location>
</feature>
<accession>A0ABW3GKI0</accession>
<keyword evidence="1" id="KW-0472">Membrane</keyword>